<comment type="caution">
    <text evidence="1">The sequence shown here is derived from an EMBL/GenBank/DDBJ whole genome shotgun (WGS) entry which is preliminary data.</text>
</comment>
<organism evidence="1 2">
    <name type="scientific">Lipomyces orientalis</name>
    <dbReference type="NCBI Taxonomy" id="1233043"/>
    <lineage>
        <taxon>Eukaryota</taxon>
        <taxon>Fungi</taxon>
        <taxon>Dikarya</taxon>
        <taxon>Ascomycota</taxon>
        <taxon>Saccharomycotina</taxon>
        <taxon>Lipomycetes</taxon>
        <taxon>Lipomycetales</taxon>
        <taxon>Lipomycetaceae</taxon>
        <taxon>Lipomyces</taxon>
    </lineage>
</organism>
<gene>
    <name evidence="1" type="ORF">V1517DRAFT_363236</name>
</gene>
<proteinExistence type="predicted"/>
<evidence type="ECO:0000313" key="1">
    <source>
        <dbReference type="EMBL" id="KAK9321246.1"/>
    </source>
</evidence>
<keyword evidence="2" id="KW-1185">Reference proteome</keyword>
<dbReference type="Proteomes" id="UP001489719">
    <property type="component" value="Unassembled WGS sequence"/>
</dbReference>
<name>A0ACC3TKG3_9ASCO</name>
<dbReference type="EMBL" id="MU970103">
    <property type="protein sequence ID" value="KAK9321246.1"/>
    <property type="molecule type" value="Genomic_DNA"/>
</dbReference>
<reference evidence="2" key="1">
    <citation type="journal article" date="2024" name="Front. Bioeng. Biotechnol.">
        <title>Genome-scale model development and genomic sequencing of the oleaginous clade Lipomyces.</title>
        <authorList>
            <person name="Czajka J.J."/>
            <person name="Han Y."/>
            <person name="Kim J."/>
            <person name="Mondo S.J."/>
            <person name="Hofstad B.A."/>
            <person name="Robles A."/>
            <person name="Haridas S."/>
            <person name="Riley R."/>
            <person name="LaButti K."/>
            <person name="Pangilinan J."/>
            <person name="Andreopoulos W."/>
            <person name="Lipzen A."/>
            <person name="Yan J."/>
            <person name="Wang M."/>
            <person name="Ng V."/>
            <person name="Grigoriev I.V."/>
            <person name="Spatafora J.W."/>
            <person name="Magnuson J.K."/>
            <person name="Baker S.E."/>
            <person name="Pomraning K.R."/>
        </authorList>
    </citation>
    <scope>NUCLEOTIDE SEQUENCE [LARGE SCALE GENOMIC DNA]</scope>
    <source>
        <strain evidence="2">CBS 10300</strain>
    </source>
</reference>
<evidence type="ECO:0000313" key="2">
    <source>
        <dbReference type="Proteomes" id="UP001489719"/>
    </source>
</evidence>
<accession>A0ACC3TKG3</accession>
<protein>
    <submittedName>
        <fullName evidence="1">Uncharacterized protein</fullName>
    </submittedName>
</protein>
<sequence length="2569" mass="280191">MARGVTDAGTPQSVPNYGDNTMPIAVVGMACRLPGEATDPEKLWKILAEQRDVWTTTPRDRFNHGLYYHPDPSRNGTSNVSGGHFLHDHPGFFDAPFFNMTHSEATALDPQQRIILECAYEAVENAGIPLEKLIGSNTAVFVGSSCRDYADIMASDLDRTELYQSTGTGQTMLSNRISYFFDLKGLSASVDTACSSSLVALHLACNAIRTGESTQAIVGGSNLILGPAPQIALSMLRFLSPDGRCYTYDERGNGFGRGEGASCLMLKRLDEALQAGDTIRAVIRNSGTNQDGKTAGITLPSGKAQVELINSLYRAAGIDPSETTYVEAHGTGTAAGDPIEAGSLSTVFSPGRSPEEPLKVGSVKSNIGHLEGGSGIAAVVKTVLMLEKGCILPNLDFRKANPRIPMHEWKIEVPTAVQPWNPPKVRRASINNFGFGGSNAHVIIEDACSYLAAHGLEGNVRHVEISPTLNGIHLENGDQRPRLLVLSAIDEASGVRQVNALSEFVATRENSPLDFLDDLAFTLGERRTVLPWRAAITSRSIEQLKNGLNIQSVKFVKAQKNVKIGFVFTGQGAQWCGMGRELTDAYPVYRDSLLRSESMLKALGAPWSLLDELAQDDPSRLGTALFSQPLCTAVQIALVDLLRSWNITPSSVTGHSSGEIAAAYAAGVLTQEAALVVAYHRGVAAAGLKDVPNPCVGAMMAVGLSRDETQEFINRLNNVRANIACINSPSSVTVSGDEAAIDELQAVLHEKGVFARKLAVDIAYHSHHMNAVFGQYLAALQNLQIVDSGSVDFYSSVCGTIIELKELKPNYWARNMVSPVEFCDALLRLVLGQGSTKQKRRGGAAVDVLVEIGPHSALSGPIKQILETDTKFSSVQYVSALIRNTNAVGTCLQLATRLIQSGIPVDLHAVNCPSGHESNKLLVDLPPYSWNHSTMYWAKGISSSQKPHTTFPRSDFLGIPIGDSSSPDARWRNILRTSEIPWILDHNVQSNTVCPAAFYLVMAIEAAYQRTSTRGINIQGYNFREISIGHALLIPQTSGEVEIMISLKPYNESIQVVSDLWDEFCVSSSSNGTSWTTHCRGLVSVQKHAEPTEVDGGRDELEEREEYMQMIKVFDNECTTDHDIENVYKALKELGLNFGPTFTNMKNARSSLHRCVATVSVPDTAEVMPARYQYPFILHPATLDGFIHPVFAISINQNLDQGTPVPTFIREMFVSQNIANGTACQFDVYAKMDKTDLGNSSNQGLQHSRNSLVVFDKEKKDLKPAVKIRGLRFGSLHRESEGSDGITQKLAHQINWRPDPDFLSQNQIVKLTEAFRLPHKVKNQAEMVQQAAFYYAEQALNEVPVADVPNMAPYHQRLYTTMTNMCRSVHEGRLGVFDTSAWTSVDKEGRRALCNIIQSTHYEILCHIGENLPKILRQEIDPLTLMMEDDRLERHYRMNQALSQSYEQAAIYADLLANKNPFLNVLEIGAGTGGATFPLLRALGGRDGETPRFANYDFTDISPGFFEKVMEKTQAFGELVSFKRLDIEQDPVQQGFSPASYDLIVAANVLHATSNLGNTMNRVRGLLKPGGTLILIEITVKNLAASVIFGTLPGWWIGEEGTRRDGPLMTENEWDALLRKTNFTGTKAVLWDTPDLENHHSSTIISTTALESVSSLPEVIILTESSLPDPCADQLTRLLTSIGVTSKLADITEHDLSNKLCIVLSSRTHCILRNPSPSQYDAIKRIFLKSAGVLWVNHGAQIESSAPDLNLVTGLARTIKAEKGDTMIVTLDLDAGSSPSDPPEAETIFTVFKTNFGTNMGISEIDSEYAERDGVVMIPRVIEDHTLTSFVMSSTGHPTAKEEAYHQEGRHLRAEIKTPGYLDSLQFVDDVRISGDLPHDFVQIEVKASGVNFRDVMSASGQIEPYPLGCECAGVITAVGISVQGFRPGDQVIANARGGTICTTIRASTNEIEHIPEDLPFDIAASLPIIYFTAYYAVFKVARLIKGETILVHAASGGLGQAIINLALLVGVEIYATVGTLEKKDLLMTKFHIPEDHIFSSRDRTFATGIMRRTCGKGVDVVMNSLSGDALRLTWDCIAPFGRFVELGKRDMTVNARLEMHHFEKNVAFIGLDVPLHTHFEEKRRIWTELMAWYADGRIHAPQPITTFGIAETETALRTMQAGRHMGKLVLVPRPGETVRVVRRDDAGGEFLRGEDASYLLIGGLGGIGRAIALYMIEHGARNLIFASRSGAASEKGRDCVAQLKARGANVAVFACDVSESADVDKVLEECARTMPPIRGLIHAAMVPTADLFGNMMLDDYNVAMRAKVDGVWNLHNRLSRTDVDFFIMLSSVVGLVGNPSQAAYVAASLFLDAFADFRNQLGLPAVSLDLGRVVGVGFVAENEAASRGVSKLWSRDIDEAELMALIASAMVAPRRADGRPGASITGLKPWAPAAGTAMDLPMFSHFRRAAMRKEAAGAQGGLAARVRSVLRDATSLDDAARYVCDTVMEKMAALLMVPAGDISASRSMADYGMDSLVAVEMRNWLVREMDATVPILDLLANVSLQELSMKIVQRSKIVNPAILAGKEM</sequence>